<proteinExistence type="predicted"/>
<accession>A0ABW7G1V8</accession>
<sequence>MHAEPHHAARRLAAALGALAGMTTGAVRVLQVAGALSAGARIATIGACASGPIAGLVASALSAALLEGAAGCTLGARFGEAIDRAILLRCRCLSCGHTFNASDPPQH</sequence>
<comment type="caution">
    <text evidence="1">The sequence shown here is derived from an EMBL/GenBank/DDBJ whole genome shotgun (WGS) entry which is preliminary data.</text>
</comment>
<gene>
    <name evidence="1" type="ORF">ACG00X_03445</name>
</gene>
<protein>
    <submittedName>
        <fullName evidence="1">Uncharacterized protein</fullName>
    </submittedName>
</protein>
<evidence type="ECO:0000313" key="2">
    <source>
        <dbReference type="Proteomes" id="UP001606305"/>
    </source>
</evidence>
<reference evidence="1 2" key="1">
    <citation type="submission" date="2024-09" db="EMBL/GenBank/DDBJ databases">
        <title>Novel species of the genus Pelomonas and Roseateles isolated from streams.</title>
        <authorList>
            <person name="Lu H."/>
        </authorList>
    </citation>
    <scope>NUCLEOTIDE SEQUENCE [LARGE SCALE GENOMIC DNA]</scope>
    <source>
        <strain evidence="1 2">BYS96W</strain>
    </source>
</reference>
<dbReference type="Proteomes" id="UP001606305">
    <property type="component" value="Unassembled WGS sequence"/>
</dbReference>
<evidence type="ECO:0000313" key="1">
    <source>
        <dbReference type="EMBL" id="MFG6455876.1"/>
    </source>
</evidence>
<dbReference type="RefSeq" id="WP_394486550.1">
    <property type="nucleotide sequence ID" value="NZ_JBIGIA010000002.1"/>
</dbReference>
<organism evidence="1 2">
    <name type="scientific">Pelomonas nitida</name>
    <dbReference type="NCBI Taxonomy" id="3299027"/>
    <lineage>
        <taxon>Bacteria</taxon>
        <taxon>Pseudomonadati</taxon>
        <taxon>Pseudomonadota</taxon>
        <taxon>Betaproteobacteria</taxon>
        <taxon>Burkholderiales</taxon>
        <taxon>Sphaerotilaceae</taxon>
        <taxon>Roseateles</taxon>
    </lineage>
</organism>
<name>A0ABW7G1V8_9BURK</name>
<keyword evidence="2" id="KW-1185">Reference proteome</keyword>
<dbReference type="EMBL" id="JBIGIA010000002">
    <property type="protein sequence ID" value="MFG6455876.1"/>
    <property type="molecule type" value="Genomic_DNA"/>
</dbReference>